<keyword evidence="1" id="KW-0805">Transcription regulation</keyword>
<keyword evidence="3" id="KW-0804">Transcription</keyword>
<evidence type="ECO:0000256" key="1">
    <source>
        <dbReference type="ARBA" id="ARBA00023015"/>
    </source>
</evidence>
<dbReference type="InterPro" id="IPR009057">
    <property type="entry name" value="Homeodomain-like_sf"/>
</dbReference>
<reference evidence="5 6" key="1">
    <citation type="journal article" date="2023" name="Microbiol. Resour. Announc.">
        <title>Complete Genome Sequence of Imperialibacter roseus strain P4T.</title>
        <authorList>
            <person name="Tizabi D.R."/>
            <person name="Bachvaroff T."/>
            <person name="Hill R.T."/>
        </authorList>
    </citation>
    <scope>NUCLEOTIDE SEQUENCE [LARGE SCALE GENOMIC DNA]</scope>
    <source>
        <strain evidence="5 6">P4T</strain>
    </source>
</reference>
<dbReference type="SMART" id="SM00342">
    <property type="entry name" value="HTH_ARAC"/>
    <property type="match status" value="1"/>
</dbReference>
<keyword evidence="6" id="KW-1185">Reference proteome</keyword>
<dbReference type="Gene3D" id="1.10.10.60">
    <property type="entry name" value="Homeodomain-like"/>
    <property type="match status" value="1"/>
</dbReference>
<protein>
    <submittedName>
        <fullName evidence="5">AraC family transcriptional regulator</fullName>
    </submittedName>
</protein>
<evidence type="ECO:0000259" key="4">
    <source>
        <dbReference type="PROSITE" id="PS01124"/>
    </source>
</evidence>
<dbReference type="Proteomes" id="UP001302349">
    <property type="component" value="Chromosome"/>
</dbReference>
<evidence type="ECO:0000256" key="3">
    <source>
        <dbReference type="ARBA" id="ARBA00023163"/>
    </source>
</evidence>
<organism evidence="5 6">
    <name type="scientific">Imperialibacter roseus</name>
    <dbReference type="NCBI Taxonomy" id="1324217"/>
    <lineage>
        <taxon>Bacteria</taxon>
        <taxon>Pseudomonadati</taxon>
        <taxon>Bacteroidota</taxon>
        <taxon>Cytophagia</taxon>
        <taxon>Cytophagales</taxon>
        <taxon>Flammeovirgaceae</taxon>
        <taxon>Imperialibacter</taxon>
    </lineage>
</organism>
<dbReference type="InterPro" id="IPR020449">
    <property type="entry name" value="Tscrpt_reg_AraC-type_HTH"/>
</dbReference>
<feature type="domain" description="HTH araC/xylS-type" evidence="4">
    <location>
        <begin position="239"/>
        <end position="336"/>
    </location>
</feature>
<dbReference type="InterPro" id="IPR032687">
    <property type="entry name" value="AraC-type_N"/>
</dbReference>
<accession>A0ABZ0IM56</accession>
<evidence type="ECO:0000313" key="6">
    <source>
        <dbReference type="Proteomes" id="UP001302349"/>
    </source>
</evidence>
<dbReference type="PANTHER" id="PTHR47894:SF1">
    <property type="entry name" value="HTH-TYPE TRANSCRIPTIONAL REGULATOR VQSM"/>
    <property type="match status" value="1"/>
</dbReference>
<keyword evidence="2" id="KW-0238">DNA-binding</keyword>
<proteinExistence type="predicted"/>
<dbReference type="PRINTS" id="PR00032">
    <property type="entry name" value="HTHARAC"/>
</dbReference>
<dbReference type="PROSITE" id="PS01124">
    <property type="entry name" value="HTH_ARAC_FAMILY_2"/>
    <property type="match status" value="1"/>
</dbReference>
<dbReference type="InterPro" id="IPR018060">
    <property type="entry name" value="HTH_AraC"/>
</dbReference>
<evidence type="ECO:0000256" key="2">
    <source>
        <dbReference type="ARBA" id="ARBA00023125"/>
    </source>
</evidence>
<dbReference type="SUPFAM" id="SSF46689">
    <property type="entry name" value="Homeodomain-like"/>
    <property type="match status" value="1"/>
</dbReference>
<sequence>MMISANIVKHLMKKVEVAGYGHLLQNSPDYILLESLPTDDMIPAEMFFRIIDHVATHYPDGQMAFDIEYKHFSLGQINMLGALGQLVQVSPTLQNVSEAFYKYYGKLNSIFSPSIERRGEYIASTITTTEPGLWKQRPFQVAIEMFLYGMMRIVKEWFDAEIAEPVSLTLPYELPGPERKVMRRTVGVDPLMGDGCTLVFKADVFLRPLPFANPQLWEHLKQYLEQNARQGREQELFSSQLEAYIKKSIKNTPDLKVAADHFSLSERSLQRKLRSEQTNFQQVIDRARKALACQLLRNDQLSLKEIAFECGFSDPNSFFKAFKKWTGVTPEQWKASL</sequence>
<evidence type="ECO:0000313" key="5">
    <source>
        <dbReference type="EMBL" id="WOK04642.1"/>
    </source>
</evidence>
<dbReference type="Pfam" id="PF12833">
    <property type="entry name" value="HTH_18"/>
    <property type="match status" value="1"/>
</dbReference>
<dbReference type="EMBL" id="CP136051">
    <property type="protein sequence ID" value="WOK04642.1"/>
    <property type="molecule type" value="Genomic_DNA"/>
</dbReference>
<dbReference type="PANTHER" id="PTHR47894">
    <property type="entry name" value="HTH-TYPE TRANSCRIPTIONAL REGULATOR GADX"/>
    <property type="match status" value="1"/>
</dbReference>
<dbReference type="RefSeq" id="WP_317487443.1">
    <property type="nucleotide sequence ID" value="NZ_CP136051.1"/>
</dbReference>
<gene>
    <name evidence="5" type="ORF">RT717_16300</name>
</gene>
<dbReference type="Pfam" id="PF12625">
    <property type="entry name" value="Arabinose_bd"/>
    <property type="match status" value="1"/>
</dbReference>
<name>A0ABZ0IM56_9BACT</name>